<dbReference type="EMBL" id="GL448115">
    <property type="protein sequence ID" value="EFN85303.1"/>
    <property type="molecule type" value="Genomic_DNA"/>
</dbReference>
<accession>E2BG35</accession>
<evidence type="ECO:0000313" key="3">
    <source>
        <dbReference type="Proteomes" id="UP000008237"/>
    </source>
</evidence>
<dbReference type="AlphaFoldDB" id="E2BG35"/>
<evidence type="ECO:0000313" key="2">
    <source>
        <dbReference type="EMBL" id="EFN85303.1"/>
    </source>
</evidence>
<gene>
    <name evidence="2" type="ORF">EAI_15985</name>
</gene>
<reference evidence="2 3" key="1">
    <citation type="journal article" date="2010" name="Science">
        <title>Genomic comparison of the ants Camponotus floridanus and Harpegnathos saltator.</title>
        <authorList>
            <person name="Bonasio R."/>
            <person name="Zhang G."/>
            <person name="Ye C."/>
            <person name="Mutti N.S."/>
            <person name="Fang X."/>
            <person name="Qin N."/>
            <person name="Donahue G."/>
            <person name="Yang P."/>
            <person name="Li Q."/>
            <person name="Li C."/>
            <person name="Zhang P."/>
            <person name="Huang Z."/>
            <person name="Berger S.L."/>
            <person name="Reinberg D."/>
            <person name="Wang J."/>
            <person name="Liebig J."/>
        </authorList>
    </citation>
    <scope>NUCLEOTIDE SEQUENCE [LARGE SCALE GENOMIC DNA]</scope>
    <source>
        <strain evidence="2 3">R22 G/1</strain>
    </source>
</reference>
<evidence type="ECO:0000256" key="1">
    <source>
        <dbReference type="SAM" id="MobiDB-lite"/>
    </source>
</evidence>
<dbReference type="Proteomes" id="UP000008237">
    <property type="component" value="Unassembled WGS sequence"/>
</dbReference>
<sequence>MCNPPLDHLRAHTVPLTFGGTTVKSQNDIDDRSKEIRCNLYEQLGDSRLASREESLGSNMPEEESPSTTPSPPHATYLLYFLHLLSSPHGDLLTRGETDRQNEAYTYRRVPPTKYWSDTEGAVQHDAPL</sequence>
<dbReference type="InParanoid" id="E2BG35"/>
<proteinExistence type="predicted"/>
<feature type="region of interest" description="Disordered" evidence="1">
    <location>
        <begin position="44"/>
        <end position="73"/>
    </location>
</feature>
<name>E2BG35_HARSA</name>
<organism evidence="3">
    <name type="scientific">Harpegnathos saltator</name>
    <name type="common">Jerdon's jumping ant</name>
    <dbReference type="NCBI Taxonomy" id="610380"/>
    <lineage>
        <taxon>Eukaryota</taxon>
        <taxon>Metazoa</taxon>
        <taxon>Ecdysozoa</taxon>
        <taxon>Arthropoda</taxon>
        <taxon>Hexapoda</taxon>
        <taxon>Insecta</taxon>
        <taxon>Pterygota</taxon>
        <taxon>Neoptera</taxon>
        <taxon>Endopterygota</taxon>
        <taxon>Hymenoptera</taxon>
        <taxon>Apocrita</taxon>
        <taxon>Aculeata</taxon>
        <taxon>Formicoidea</taxon>
        <taxon>Formicidae</taxon>
        <taxon>Ponerinae</taxon>
        <taxon>Ponerini</taxon>
        <taxon>Harpegnathos</taxon>
    </lineage>
</organism>
<keyword evidence="3" id="KW-1185">Reference proteome</keyword>
<protein>
    <submittedName>
        <fullName evidence="2">Uncharacterized protein</fullName>
    </submittedName>
</protein>